<dbReference type="InterPro" id="IPR048485">
    <property type="entry name" value="COG5_helical"/>
</dbReference>
<keyword evidence="2" id="KW-0472">Membrane</keyword>
<name>A0AAF0F1U5_9BASI</name>
<protein>
    <recommendedName>
        <fullName evidence="3">Conserved oligomeric Golgi complex subunit 5 helical domain-containing protein</fullName>
    </recommendedName>
</protein>
<evidence type="ECO:0000256" key="2">
    <source>
        <dbReference type="SAM" id="Phobius"/>
    </source>
</evidence>
<dbReference type="PANTHER" id="PTHR13228">
    <property type="entry name" value="CONSERVED OLIGOMERIC GOLGI COMPLEX COMPONENT 5"/>
    <property type="match status" value="1"/>
</dbReference>
<proteinExistence type="predicted"/>
<evidence type="ECO:0000259" key="3">
    <source>
        <dbReference type="Pfam" id="PF20649"/>
    </source>
</evidence>
<feature type="domain" description="Conserved oligomeric Golgi complex subunit 5 helical" evidence="3">
    <location>
        <begin position="127"/>
        <end position="298"/>
    </location>
</feature>
<evidence type="ECO:0000313" key="5">
    <source>
        <dbReference type="Proteomes" id="UP001217754"/>
    </source>
</evidence>
<sequence length="303" mass="33731">MDTSGSQLPPEQQGRSRRKWREKHINNAYETQKSGAIRGAVVWSVVGATGVFMAHHIFPGFKRQTLALKGLLTISAASIGLVFGAENALLRYEHGQRSHDNLELEELVYAPPDEDEVGRELRTECAQLEFVGPHLTWLPDAAQILQEQIENLLLCGLRHLSPMLLGMALQAAEHRGMLPEVVRNLLDDLSDVLLERIRAALDLYAIGKTLGEAQPPLLPPRTLSAIYHHQPDASASHPHAAEQIQRWTSAIWERIHSLVVDEMAPIFTKVHMLEHVLHLKHEPTSGTTFLEVVSKVPESVCLG</sequence>
<dbReference type="EMBL" id="CP119959">
    <property type="protein sequence ID" value="WFD38874.1"/>
    <property type="molecule type" value="Genomic_DNA"/>
</dbReference>
<accession>A0AAF0F1U5</accession>
<feature type="transmembrane region" description="Helical" evidence="2">
    <location>
        <begin position="40"/>
        <end position="58"/>
    </location>
</feature>
<gene>
    <name evidence="4" type="ORF">MJAP1_001839</name>
</gene>
<dbReference type="AlphaFoldDB" id="A0AAF0F1U5"/>
<dbReference type="RefSeq" id="XP_060121771.1">
    <property type="nucleotide sequence ID" value="XM_060265788.1"/>
</dbReference>
<dbReference type="GO" id="GO:0017119">
    <property type="term" value="C:Golgi transport complex"/>
    <property type="evidence" value="ECO:0007669"/>
    <property type="project" value="InterPro"/>
</dbReference>
<evidence type="ECO:0000313" key="4">
    <source>
        <dbReference type="EMBL" id="WFD38874.1"/>
    </source>
</evidence>
<dbReference type="Pfam" id="PF20649">
    <property type="entry name" value="COG5_C"/>
    <property type="match status" value="1"/>
</dbReference>
<organism evidence="4 5">
    <name type="scientific">Malassezia japonica</name>
    <dbReference type="NCBI Taxonomy" id="223818"/>
    <lineage>
        <taxon>Eukaryota</taxon>
        <taxon>Fungi</taxon>
        <taxon>Dikarya</taxon>
        <taxon>Basidiomycota</taxon>
        <taxon>Ustilaginomycotina</taxon>
        <taxon>Malasseziomycetes</taxon>
        <taxon>Malasseziales</taxon>
        <taxon>Malasseziaceae</taxon>
        <taxon>Malassezia</taxon>
    </lineage>
</organism>
<keyword evidence="2" id="KW-1133">Transmembrane helix</keyword>
<reference evidence="4" key="1">
    <citation type="submission" date="2023-03" db="EMBL/GenBank/DDBJ databases">
        <title>Mating type loci evolution in Malassezia.</title>
        <authorList>
            <person name="Coelho M.A."/>
        </authorList>
    </citation>
    <scope>NUCLEOTIDE SEQUENCE</scope>
    <source>
        <strain evidence="4">CBS 9431</strain>
    </source>
</reference>
<feature type="compositionally biased region" description="Polar residues" evidence="1">
    <location>
        <begin position="1"/>
        <end position="10"/>
    </location>
</feature>
<dbReference type="GeneID" id="85225488"/>
<feature type="region of interest" description="Disordered" evidence="1">
    <location>
        <begin position="1"/>
        <end position="20"/>
    </location>
</feature>
<dbReference type="Proteomes" id="UP001217754">
    <property type="component" value="Chromosome 2"/>
</dbReference>
<keyword evidence="5" id="KW-1185">Reference proteome</keyword>
<dbReference type="PANTHER" id="PTHR13228:SF3">
    <property type="entry name" value="CONSERVED OLIGOMERIC GOLGI COMPLEX SUBUNIT 5"/>
    <property type="match status" value="1"/>
</dbReference>
<feature type="transmembrane region" description="Helical" evidence="2">
    <location>
        <begin position="70"/>
        <end position="90"/>
    </location>
</feature>
<evidence type="ECO:0000256" key="1">
    <source>
        <dbReference type="SAM" id="MobiDB-lite"/>
    </source>
</evidence>
<keyword evidence="2" id="KW-0812">Transmembrane</keyword>
<dbReference type="GO" id="GO:0006891">
    <property type="term" value="P:intra-Golgi vesicle-mediated transport"/>
    <property type="evidence" value="ECO:0007669"/>
    <property type="project" value="InterPro"/>
</dbReference>
<dbReference type="InterPro" id="IPR019465">
    <property type="entry name" value="Cog5"/>
</dbReference>